<evidence type="ECO:0000313" key="2">
    <source>
        <dbReference type="Proteomes" id="UP000008550"/>
    </source>
</evidence>
<sequence length="51" mass="5754">MKVIFTDGDSDETASENYLVRFLLLSIRLHPEGLSVALVERQGTDTVKFKI</sequence>
<gene>
    <name evidence="1" type="ORF">HM1_1133</name>
</gene>
<keyword evidence="2" id="KW-1185">Reference proteome</keyword>
<organism evidence="1 2">
    <name type="scientific">Heliobacterium modesticaldum (strain ATCC 51547 / Ice1)</name>
    <dbReference type="NCBI Taxonomy" id="498761"/>
    <lineage>
        <taxon>Bacteria</taxon>
        <taxon>Bacillati</taxon>
        <taxon>Bacillota</taxon>
        <taxon>Clostridia</taxon>
        <taxon>Eubacteriales</taxon>
        <taxon>Heliobacteriaceae</taxon>
        <taxon>Heliomicrobium</taxon>
    </lineage>
</organism>
<protein>
    <submittedName>
        <fullName evidence="1">Uncharacterized protein</fullName>
    </submittedName>
</protein>
<dbReference type="HOGENOM" id="CLU_3099546_0_0_9"/>
<proteinExistence type="predicted"/>
<dbReference type="EMBL" id="CP000930">
    <property type="protein sequence ID" value="ABZ83441.1"/>
    <property type="molecule type" value="Genomic_DNA"/>
</dbReference>
<reference evidence="1 2" key="1">
    <citation type="journal article" date="2008" name="J. Bacteriol.">
        <title>The genome of Heliobacterium modesticaldum, a phototrophic representative of the Firmicutes containing the simplest photosynthetic apparatus.</title>
        <authorList>
            <person name="Sattley W.M."/>
            <person name="Madigan M.T."/>
            <person name="Swingley W.D."/>
            <person name="Cheung P.C."/>
            <person name="Clocksin K.M."/>
            <person name="Conrad A.L."/>
            <person name="Dejesa L.C."/>
            <person name="Honchak B.M."/>
            <person name="Jung D.O."/>
            <person name="Karbach L.E."/>
            <person name="Kurdoglu A."/>
            <person name="Lahiri S."/>
            <person name="Mastrian S.D."/>
            <person name="Page L.E."/>
            <person name="Taylor H.L."/>
            <person name="Wang Z.T."/>
            <person name="Raymond J."/>
            <person name="Chen M."/>
            <person name="Blankenship R.E."/>
            <person name="Touchman J.W."/>
        </authorList>
    </citation>
    <scope>NUCLEOTIDE SEQUENCE [LARGE SCALE GENOMIC DNA]</scope>
    <source>
        <strain evidence="2">ATCC 51547 / Ice1</strain>
    </source>
</reference>
<evidence type="ECO:0000313" key="1">
    <source>
        <dbReference type="EMBL" id="ABZ83441.1"/>
    </source>
</evidence>
<accession>B0THK3</accession>
<dbReference type="Proteomes" id="UP000008550">
    <property type="component" value="Chromosome"/>
</dbReference>
<dbReference type="AlphaFoldDB" id="B0THK3"/>
<dbReference type="KEGG" id="hmo:HM1_1133"/>
<name>B0THK3_HELMI</name>
<dbReference type="STRING" id="498761.HM1_1133"/>